<evidence type="ECO:0000256" key="2">
    <source>
        <dbReference type="ARBA" id="ARBA00022649"/>
    </source>
</evidence>
<dbReference type="InterPro" id="IPR035093">
    <property type="entry name" value="RelE/ParE_toxin_dom_sf"/>
</dbReference>
<dbReference type="NCBIfam" id="TIGR02385">
    <property type="entry name" value="RelE_StbE"/>
    <property type="match status" value="1"/>
</dbReference>
<comment type="caution">
    <text evidence="3">The sequence shown here is derived from an EMBL/GenBank/DDBJ whole genome shotgun (WGS) entry which is preliminary data.</text>
</comment>
<dbReference type="EMBL" id="VITV01000012">
    <property type="protein sequence ID" value="TWB68059.1"/>
    <property type="molecule type" value="Genomic_DNA"/>
</dbReference>
<dbReference type="Pfam" id="PF05016">
    <property type="entry name" value="ParE_toxin"/>
    <property type="match status" value="1"/>
</dbReference>
<dbReference type="Gene3D" id="3.30.2310.20">
    <property type="entry name" value="RelE-like"/>
    <property type="match status" value="1"/>
</dbReference>
<accession>A0A560JC43</accession>
<dbReference type="PANTHER" id="PTHR33755">
    <property type="entry name" value="TOXIN PARE1-RELATED"/>
    <property type="match status" value="1"/>
</dbReference>
<dbReference type="RefSeq" id="WP_145613313.1">
    <property type="nucleotide sequence ID" value="NZ_JARPAF010000002.1"/>
</dbReference>
<comment type="similarity">
    <text evidence="1">Belongs to the RelE toxin family.</text>
</comment>
<keyword evidence="2" id="KW-1277">Toxin-antitoxin system</keyword>
<protein>
    <submittedName>
        <fullName evidence="3">Toxin ParE1/3/4</fullName>
    </submittedName>
</protein>
<evidence type="ECO:0000313" key="3">
    <source>
        <dbReference type="EMBL" id="TWB68059.1"/>
    </source>
</evidence>
<evidence type="ECO:0000256" key="1">
    <source>
        <dbReference type="ARBA" id="ARBA00006226"/>
    </source>
</evidence>
<gene>
    <name evidence="3" type="ORF">FBZ87_112102</name>
</gene>
<dbReference type="AlphaFoldDB" id="A0A560JC43"/>
<name>A0A560JC43_9PROT</name>
<dbReference type="InterPro" id="IPR007712">
    <property type="entry name" value="RelE/ParE_toxin"/>
</dbReference>
<proteinExistence type="inferred from homology"/>
<dbReference type="Proteomes" id="UP000320516">
    <property type="component" value="Unassembled WGS sequence"/>
</dbReference>
<sequence>MKVRWTRPATRNLVDIHDYLSQFNSAAALKLVKSLRAQAQGLGSHPQKGRPGRINGTRELVISGTDFIIAYQIAETCVDILAVRHTAREWPARLNR</sequence>
<evidence type="ECO:0000313" key="4">
    <source>
        <dbReference type="Proteomes" id="UP000320516"/>
    </source>
</evidence>
<organism evidence="3 4">
    <name type="scientific">Nitrospirillum amazonense</name>
    <dbReference type="NCBI Taxonomy" id="28077"/>
    <lineage>
        <taxon>Bacteria</taxon>
        <taxon>Pseudomonadati</taxon>
        <taxon>Pseudomonadota</taxon>
        <taxon>Alphaproteobacteria</taxon>
        <taxon>Rhodospirillales</taxon>
        <taxon>Azospirillaceae</taxon>
        <taxon>Nitrospirillum</taxon>
    </lineage>
</organism>
<dbReference type="InterPro" id="IPR051803">
    <property type="entry name" value="TA_system_RelE-like_toxin"/>
</dbReference>
<reference evidence="3 4" key="1">
    <citation type="submission" date="2019-06" db="EMBL/GenBank/DDBJ databases">
        <title>Genomic Encyclopedia of Type Strains, Phase IV (KMG-V): Genome sequencing to study the core and pangenomes of soil and plant-associated prokaryotes.</title>
        <authorList>
            <person name="Whitman W."/>
        </authorList>
    </citation>
    <scope>NUCLEOTIDE SEQUENCE [LARGE SCALE GENOMIC DNA]</scope>
    <source>
        <strain evidence="3 4">BR 12005</strain>
    </source>
</reference>